<dbReference type="EMBL" id="BGZN01000040">
    <property type="protein sequence ID" value="GBR74329.1"/>
    <property type="molecule type" value="Genomic_DNA"/>
</dbReference>
<evidence type="ECO:0000313" key="2">
    <source>
        <dbReference type="EMBL" id="GBR74329.1"/>
    </source>
</evidence>
<evidence type="ECO:0000313" key="3">
    <source>
        <dbReference type="Proteomes" id="UP000269352"/>
    </source>
</evidence>
<accession>A0A388TCH5</accession>
<protein>
    <recommendedName>
        <fullName evidence="4">Phage tail fiber protein</fullName>
    </recommendedName>
</protein>
<feature type="region of interest" description="Disordered" evidence="1">
    <location>
        <begin position="135"/>
        <end position="155"/>
    </location>
</feature>
<dbReference type="Proteomes" id="UP000269352">
    <property type="component" value="Unassembled WGS sequence"/>
</dbReference>
<evidence type="ECO:0008006" key="4">
    <source>
        <dbReference type="Google" id="ProtNLM"/>
    </source>
</evidence>
<comment type="caution">
    <text evidence="2">The sequence shown here is derived from an EMBL/GenBank/DDBJ whole genome shotgun (WGS) entry which is preliminary data.</text>
</comment>
<proteinExistence type="predicted"/>
<gene>
    <name evidence="2" type="ORF">NO1_1526</name>
</gene>
<reference evidence="2 3" key="1">
    <citation type="journal article" date="2019" name="ISME J.">
        <title>Genome analyses of uncultured TG2/ZB3 bacteria in 'Margulisbacteria' specifically attached to ectosymbiotic spirochetes of protists in the termite gut.</title>
        <authorList>
            <person name="Utami Y.D."/>
            <person name="Kuwahara H."/>
            <person name="Igai K."/>
            <person name="Murakami T."/>
            <person name="Sugaya K."/>
            <person name="Morikawa T."/>
            <person name="Nagura Y."/>
            <person name="Yuki M."/>
            <person name="Deevong P."/>
            <person name="Inoue T."/>
            <person name="Kihara K."/>
            <person name="Lo N."/>
            <person name="Yamada A."/>
            <person name="Ohkuma M."/>
            <person name="Hongoh Y."/>
        </authorList>
    </citation>
    <scope>NUCLEOTIDE SEQUENCE [LARGE SCALE GENOMIC DNA]</scope>
    <source>
        <strain evidence="2">NkOx7-01</strain>
    </source>
</reference>
<sequence length="198" mass="20115">MLRILHTEIKSGERLVATDITDLTFFPKGTILTFSSTAWSATSAGFKDIWKICNAANHQADPNNVPDLTDRFLRGGTSSDFTTGGGADNRSVTLTANNLPSHSHGATGLTLPGFSLSGLSISGLTLSNAGAHTHTTSGTAAEGGSHSHTISGGNITGGTITAGSGGITGSTGSAGSSQAFIIDTVPAYYTVIYIIKVA</sequence>
<evidence type="ECO:0000256" key="1">
    <source>
        <dbReference type="SAM" id="MobiDB-lite"/>
    </source>
</evidence>
<organism evidence="2 3">
    <name type="scientific">Termititenax aidoneus</name>
    <dbReference type="NCBI Taxonomy" id="2218524"/>
    <lineage>
        <taxon>Bacteria</taxon>
        <taxon>Bacillati</taxon>
        <taxon>Candidatus Margulisiibacteriota</taxon>
        <taxon>Candidatus Termititenacia</taxon>
        <taxon>Candidatus Termititenacales</taxon>
        <taxon>Candidatus Termititenacaceae</taxon>
        <taxon>Candidatus Termititenax</taxon>
    </lineage>
</organism>
<keyword evidence="3" id="KW-1185">Reference proteome</keyword>
<dbReference type="SUPFAM" id="SSF88874">
    <property type="entry name" value="Receptor-binding domain of short tail fibre protein gp12"/>
    <property type="match status" value="1"/>
</dbReference>
<dbReference type="AlphaFoldDB" id="A0A388TCH5"/>
<name>A0A388TCH5_TERA1</name>